<feature type="transmembrane region" description="Helical" evidence="1">
    <location>
        <begin position="98"/>
        <end position="120"/>
    </location>
</feature>
<dbReference type="GO" id="GO:0016746">
    <property type="term" value="F:acyltransferase activity"/>
    <property type="evidence" value="ECO:0007669"/>
    <property type="project" value="UniProtKB-KW"/>
</dbReference>
<evidence type="ECO:0000313" key="4">
    <source>
        <dbReference type="Proteomes" id="UP001183615"/>
    </source>
</evidence>
<dbReference type="EMBL" id="JAVREV010000001">
    <property type="protein sequence ID" value="MDT0441274.1"/>
    <property type="molecule type" value="Genomic_DNA"/>
</dbReference>
<keyword evidence="1" id="KW-1133">Transmembrane helix</keyword>
<dbReference type="RefSeq" id="WP_311614925.1">
    <property type="nucleotide sequence ID" value="NZ_JAVREV010000001.1"/>
</dbReference>
<keyword evidence="1" id="KW-0472">Membrane</keyword>
<keyword evidence="1" id="KW-0812">Transmembrane</keyword>
<evidence type="ECO:0000313" key="3">
    <source>
        <dbReference type="EMBL" id="MDT0441274.1"/>
    </source>
</evidence>
<feature type="transmembrane region" description="Helical" evidence="1">
    <location>
        <begin position="261"/>
        <end position="280"/>
    </location>
</feature>
<proteinExistence type="predicted"/>
<organism evidence="3 4">
    <name type="scientific">Streptomyces johnsoniae</name>
    <dbReference type="NCBI Taxonomy" id="3075532"/>
    <lineage>
        <taxon>Bacteria</taxon>
        <taxon>Bacillati</taxon>
        <taxon>Actinomycetota</taxon>
        <taxon>Actinomycetes</taxon>
        <taxon>Kitasatosporales</taxon>
        <taxon>Streptomycetaceae</taxon>
        <taxon>Streptomyces</taxon>
    </lineage>
</organism>
<feature type="transmembrane region" description="Helical" evidence="1">
    <location>
        <begin position="221"/>
        <end position="241"/>
    </location>
</feature>
<gene>
    <name evidence="3" type="ORF">RM779_01480</name>
</gene>
<accession>A0ABU2RYK3</accession>
<keyword evidence="3" id="KW-0808">Transferase</keyword>
<dbReference type="Pfam" id="PF01757">
    <property type="entry name" value="Acyl_transf_3"/>
    <property type="match status" value="1"/>
</dbReference>
<feature type="transmembrane region" description="Helical" evidence="1">
    <location>
        <begin position="17"/>
        <end position="34"/>
    </location>
</feature>
<dbReference type="Proteomes" id="UP001183615">
    <property type="component" value="Unassembled WGS sequence"/>
</dbReference>
<evidence type="ECO:0000256" key="1">
    <source>
        <dbReference type="SAM" id="Phobius"/>
    </source>
</evidence>
<feature type="transmembrane region" description="Helical" evidence="1">
    <location>
        <begin position="409"/>
        <end position="427"/>
    </location>
</feature>
<reference evidence="4" key="1">
    <citation type="submission" date="2023-07" db="EMBL/GenBank/DDBJ databases">
        <title>30 novel species of actinomycetes from the DSMZ collection.</title>
        <authorList>
            <person name="Nouioui I."/>
        </authorList>
    </citation>
    <scope>NUCLEOTIDE SEQUENCE [LARGE SCALE GENOMIC DNA]</scope>
    <source>
        <strain evidence="4">DSM 41886</strain>
    </source>
</reference>
<feature type="transmembrane region" description="Helical" evidence="1">
    <location>
        <begin position="132"/>
        <end position="151"/>
    </location>
</feature>
<dbReference type="InterPro" id="IPR002656">
    <property type="entry name" value="Acyl_transf_3_dom"/>
</dbReference>
<protein>
    <submittedName>
        <fullName evidence="3">Acyltransferase family protein</fullName>
    </submittedName>
</protein>
<keyword evidence="3" id="KW-0012">Acyltransferase</keyword>
<feature type="transmembrane region" description="Helical" evidence="1">
    <location>
        <begin position="54"/>
        <end position="77"/>
    </location>
</feature>
<comment type="caution">
    <text evidence="3">The sequence shown here is derived from an EMBL/GenBank/DDBJ whole genome shotgun (WGS) entry which is preliminary data.</text>
</comment>
<evidence type="ECO:0000259" key="2">
    <source>
        <dbReference type="Pfam" id="PF01757"/>
    </source>
</evidence>
<keyword evidence="4" id="KW-1185">Reference proteome</keyword>
<name>A0ABU2RYK3_9ACTN</name>
<feature type="transmembrane region" description="Helical" evidence="1">
    <location>
        <begin position="339"/>
        <end position="359"/>
    </location>
</feature>
<feature type="domain" description="Acyltransferase 3" evidence="2">
    <location>
        <begin position="12"/>
        <end position="347"/>
    </location>
</feature>
<feature type="transmembrane region" description="Helical" evidence="1">
    <location>
        <begin position="163"/>
        <end position="183"/>
    </location>
</feature>
<feature type="transmembrane region" description="Helical" evidence="1">
    <location>
        <begin position="301"/>
        <end position="319"/>
    </location>
</feature>
<sequence>MDDARDGRPGRNHYADLLRVGAIAAVVTGHWLLTDITYRDGRLSGRDALDHVDWGSWVTLVLQVLPVFFLVGGYVNAVSWTSHLRRGVPWHVWVQGRALGLMWPTAVYVAVALLGVLAAASAGAPAPDLDRGGWLVALHLWFLPLYLLMIVLTPLMLAAHRRWGLAVPAAMAALAGGVDVAVVDAGLPWIGTLNYLLVWGTMHQWGFAWQDGRLVRPRWRSAALAVAGAVLLVVLLWPGPFPVAMIGADTRVDNTSPPSTALLALAAAQAGLLLTAGPALSSRLERPARLRRLGRLNGAVMTVYLWHMAPVVLVAVTLYPAGIAPQPDIGSAPWLALRVGWVALLAFVLAPVTAAVLWAQRPLGRLPRGAGGAGRWWGPALLVCGVGAAAAALALLATEGFAPGGRAAVLAPALFAGGLAATFLSGARDRA</sequence>
<feature type="transmembrane region" description="Helical" evidence="1">
    <location>
        <begin position="189"/>
        <end position="209"/>
    </location>
</feature>
<feature type="transmembrane region" description="Helical" evidence="1">
    <location>
        <begin position="380"/>
        <end position="397"/>
    </location>
</feature>